<sequence>MSKWDLQPRYRQKPAKAKPTKPRGELCRVLPPRLARTPGIYEFLMSKIDSARLERYHLVMAYRRKCSEIADLLLNEKFD</sequence>
<feature type="region of interest" description="Disordered" evidence="1">
    <location>
        <begin position="1"/>
        <end position="23"/>
    </location>
</feature>
<dbReference type="Proteomes" id="UP000222417">
    <property type="component" value="Segment"/>
</dbReference>
<gene>
    <name evidence="2" type="ORF">PR1_109</name>
</gene>
<organism evidence="2 3">
    <name type="scientific">Providencia phage vB_PreS_PR1</name>
    <dbReference type="NCBI Taxonomy" id="1931407"/>
    <lineage>
        <taxon>Viruses</taxon>
        <taxon>Duplodnaviria</taxon>
        <taxon>Heunggongvirae</taxon>
        <taxon>Uroviricota</taxon>
        <taxon>Caudoviricetes</taxon>
        <taxon>Demerecviridae</taxon>
        <taxon>Priunavirus</taxon>
        <taxon>Priunavirus PR1</taxon>
    </lineage>
</organism>
<feature type="compositionally biased region" description="Basic residues" evidence="1">
    <location>
        <begin position="10"/>
        <end position="21"/>
    </location>
</feature>
<keyword evidence="3" id="KW-1185">Reference proteome</keyword>
<name>A0A1S6KV78_9CAUD</name>
<proteinExistence type="predicted"/>
<evidence type="ECO:0000256" key="1">
    <source>
        <dbReference type="SAM" id="MobiDB-lite"/>
    </source>
</evidence>
<accession>A0A1S6KV78</accession>
<protein>
    <submittedName>
        <fullName evidence="2">Uncharacterized protein</fullName>
    </submittedName>
</protein>
<dbReference type="EMBL" id="KY363465">
    <property type="protein sequence ID" value="AQT25340.1"/>
    <property type="molecule type" value="Genomic_DNA"/>
</dbReference>
<reference evidence="2 3" key="1">
    <citation type="submission" date="2016-12" db="EMBL/GenBank/DDBJ databases">
        <title>Providencia rettgeri phage vB-PreS_PR1 - a deep-branching member of the T5-like siphoviruses.</title>
        <authorList>
            <person name="Oliveira H."/>
            <person name="Pinto G."/>
            <person name="Hendrix H."/>
            <person name="Noben J.-P."/>
            <person name="Gawor J."/>
            <person name="Lobocka M."/>
            <person name="Lavigne R."/>
            <person name="Azeredo J."/>
        </authorList>
    </citation>
    <scope>NUCLEOTIDE SEQUENCE [LARGE SCALE GENOMIC DNA]</scope>
</reference>
<evidence type="ECO:0000313" key="2">
    <source>
        <dbReference type="EMBL" id="AQT25340.1"/>
    </source>
</evidence>
<evidence type="ECO:0000313" key="3">
    <source>
        <dbReference type="Proteomes" id="UP000222417"/>
    </source>
</evidence>
<dbReference type="OrthoDB" id="20483at10239"/>